<dbReference type="Pfam" id="PF24626">
    <property type="entry name" value="SH3_Tf2-1"/>
    <property type="match status" value="1"/>
</dbReference>
<dbReference type="RefSeq" id="XP_013440871.1">
    <property type="nucleotide sequence ID" value="XM_013585417.1"/>
</dbReference>
<dbReference type="InterPro" id="IPR036397">
    <property type="entry name" value="RNaseH_sf"/>
</dbReference>
<feature type="domain" description="Chromo" evidence="2">
    <location>
        <begin position="274"/>
        <end position="333"/>
    </location>
</feature>
<sequence length="356" mass="40665">MAHFVPAKKSFTAADTVELLADRLIRCYGFPEVLISDSDPRFQSDLWHQFCRHFNIKRRMSSSYHPQSDVQTERVSRTLEQMLRTYIQSDEREWQRLLSALELAYNTASHSSTELSPFEVMIDENLLAAANLDIVGALAATLTPPMTKLCRQLCDRAQSHMLKAKWQQKYYADTKRRAVEYVVGGKVWLSNKHLPRFNSCPKFEPRYRGHFEVIERIQTAAYSLALPRTYACHNVFLALKLGPHRPRPPNLVPQRADTAWPPICDAAASPTEEDEADYIMDKRGSGTDAQDLIKWRGTPEDQATWEPAHHLTGCPAFLCAWHRRQRRRLQARKHLAPKRSDLAPSASAARNAGSLT</sequence>
<dbReference type="OrthoDB" id="2202254at2759"/>
<dbReference type="VEuPathDB" id="ToxoDB:ENH_00045030"/>
<reference evidence="4" key="1">
    <citation type="submission" date="2013-10" db="EMBL/GenBank/DDBJ databases">
        <title>Genomic analysis of the causative agents of coccidiosis in chickens.</title>
        <authorList>
            <person name="Reid A.J."/>
            <person name="Blake D."/>
            <person name="Billington K."/>
            <person name="Browne H."/>
            <person name="Dunn M."/>
            <person name="Hung S."/>
            <person name="Kawahara F."/>
            <person name="Miranda-Saavedra D."/>
            <person name="Mourier T."/>
            <person name="Nagra H."/>
            <person name="Otto T.D."/>
            <person name="Rawlings N."/>
            <person name="Sanchez A."/>
            <person name="Sanders M."/>
            <person name="Subramaniam C."/>
            <person name="Tay Y."/>
            <person name="Dear P."/>
            <person name="Doerig C."/>
            <person name="Gruber A."/>
            <person name="Parkinson J."/>
            <person name="Shirley M."/>
            <person name="Wan K.L."/>
            <person name="Berriman M."/>
            <person name="Tomley F."/>
            <person name="Pain A."/>
        </authorList>
    </citation>
    <scope>NUCLEOTIDE SEQUENCE [LARGE SCALE GENOMIC DNA]</scope>
    <source>
        <strain evidence="4">Houghton</strain>
    </source>
</reference>
<feature type="region of interest" description="Disordered" evidence="1">
    <location>
        <begin position="333"/>
        <end position="356"/>
    </location>
</feature>
<protein>
    <submittedName>
        <fullName evidence="4">OSJNBa0039K24.13 protein, related</fullName>
    </submittedName>
</protein>
<dbReference type="GO" id="GO:0003676">
    <property type="term" value="F:nucleic acid binding"/>
    <property type="evidence" value="ECO:0007669"/>
    <property type="project" value="InterPro"/>
</dbReference>
<reference evidence="4" key="2">
    <citation type="submission" date="2013-10" db="EMBL/GenBank/DDBJ databases">
        <authorList>
            <person name="Aslett M."/>
        </authorList>
    </citation>
    <scope>NUCLEOTIDE SEQUENCE [LARGE SCALE GENOMIC DNA]</scope>
    <source>
        <strain evidence="4">Houghton</strain>
    </source>
</reference>
<dbReference type="SMART" id="SM00298">
    <property type="entry name" value="CHROMO"/>
    <property type="match status" value="1"/>
</dbReference>
<dbReference type="SUPFAM" id="SSF53098">
    <property type="entry name" value="Ribonuclease H-like"/>
    <property type="match status" value="1"/>
</dbReference>
<dbReference type="Pfam" id="PF00385">
    <property type="entry name" value="Chromo"/>
    <property type="match status" value="1"/>
</dbReference>
<dbReference type="Gene3D" id="3.30.420.10">
    <property type="entry name" value="Ribonuclease H-like superfamily/Ribonuclease H"/>
    <property type="match status" value="1"/>
</dbReference>
<dbReference type="Gene3D" id="2.40.50.40">
    <property type="match status" value="1"/>
</dbReference>
<dbReference type="InterPro" id="IPR056924">
    <property type="entry name" value="SH3_Tf2-1"/>
</dbReference>
<dbReference type="EMBL" id="HG722823">
    <property type="protein sequence ID" value="CDJ63509.1"/>
    <property type="molecule type" value="Genomic_DNA"/>
</dbReference>
<accession>U6MM10</accession>
<dbReference type="CDD" id="cd00024">
    <property type="entry name" value="CD_CSD"/>
    <property type="match status" value="1"/>
</dbReference>
<dbReference type="PROSITE" id="PS50994">
    <property type="entry name" value="INTEGRASE"/>
    <property type="match status" value="1"/>
</dbReference>
<proteinExistence type="predicted"/>
<evidence type="ECO:0000313" key="4">
    <source>
        <dbReference type="EMBL" id="CDJ63509.1"/>
    </source>
</evidence>
<dbReference type="GO" id="GO:0015074">
    <property type="term" value="P:DNA integration"/>
    <property type="evidence" value="ECO:0007669"/>
    <property type="project" value="InterPro"/>
</dbReference>
<organism evidence="4 5">
    <name type="scientific">Eimeria necatrix</name>
    <dbReference type="NCBI Taxonomy" id="51315"/>
    <lineage>
        <taxon>Eukaryota</taxon>
        <taxon>Sar</taxon>
        <taxon>Alveolata</taxon>
        <taxon>Apicomplexa</taxon>
        <taxon>Conoidasida</taxon>
        <taxon>Coccidia</taxon>
        <taxon>Eucoccidiorida</taxon>
        <taxon>Eimeriorina</taxon>
        <taxon>Eimeriidae</taxon>
        <taxon>Eimeria</taxon>
    </lineage>
</organism>
<gene>
    <name evidence="4" type="ORF">ENH_00045030</name>
</gene>
<evidence type="ECO:0000259" key="2">
    <source>
        <dbReference type="PROSITE" id="PS50013"/>
    </source>
</evidence>
<dbReference type="PANTHER" id="PTHR37984">
    <property type="entry name" value="PROTEIN CBG26694"/>
    <property type="match status" value="1"/>
</dbReference>
<dbReference type="PROSITE" id="PS50013">
    <property type="entry name" value="CHROMO_2"/>
    <property type="match status" value="1"/>
</dbReference>
<dbReference type="InterPro" id="IPR023780">
    <property type="entry name" value="Chromo_domain"/>
</dbReference>
<dbReference type="InterPro" id="IPR000953">
    <property type="entry name" value="Chromo/chromo_shadow_dom"/>
</dbReference>
<dbReference type="Proteomes" id="UP000030754">
    <property type="component" value="Unassembled WGS sequence"/>
</dbReference>
<evidence type="ECO:0000259" key="3">
    <source>
        <dbReference type="PROSITE" id="PS50994"/>
    </source>
</evidence>
<dbReference type="PANTHER" id="PTHR37984:SF5">
    <property type="entry name" value="PROTEIN NYNRIN-LIKE"/>
    <property type="match status" value="1"/>
</dbReference>
<feature type="domain" description="Integrase catalytic" evidence="3">
    <location>
        <begin position="1"/>
        <end position="125"/>
    </location>
</feature>
<dbReference type="InterPro" id="IPR001584">
    <property type="entry name" value="Integrase_cat-core"/>
</dbReference>
<dbReference type="AlphaFoldDB" id="U6MM10"/>
<evidence type="ECO:0000313" key="5">
    <source>
        <dbReference type="Proteomes" id="UP000030754"/>
    </source>
</evidence>
<evidence type="ECO:0000256" key="1">
    <source>
        <dbReference type="SAM" id="MobiDB-lite"/>
    </source>
</evidence>
<dbReference type="InterPro" id="IPR012337">
    <property type="entry name" value="RNaseH-like_sf"/>
</dbReference>
<keyword evidence="5" id="KW-1185">Reference proteome</keyword>
<dbReference type="InterPro" id="IPR016197">
    <property type="entry name" value="Chromo-like_dom_sf"/>
</dbReference>
<dbReference type="GeneID" id="25474659"/>
<name>U6MM10_9EIME</name>
<dbReference type="InterPro" id="IPR050951">
    <property type="entry name" value="Retrovirus_Pol_polyprotein"/>
</dbReference>
<dbReference type="SUPFAM" id="SSF54160">
    <property type="entry name" value="Chromo domain-like"/>
    <property type="match status" value="1"/>
</dbReference>